<keyword evidence="2" id="KW-0326">Glycosidase</keyword>
<dbReference type="AlphaFoldDB" id="A0AAD5BTD9"/>
<organism evidence="4 5">
    <name type="scientific">Ambrosia artemisiifolia</name>
    <name type="common">Common ragweed</name>
    <dbReference type="NCBI Taxonomy" id="4212"/>
    <lineage>
        <taxon>Eukaryota</taxon>
        <taxon>Viridiplantae</taxon>
        <taxon>Streptophyta</taxon>
        <taxon>Embryophyta</taxon>
        <taxon>Tracheophyta</taxon>
        <taxon>Spermatophyta</taxon>
        <taxon>Magnoliopsida</taxon>
        <taxon>eudicotyledons</taxon>
        <taxon>Gunneridae</taxon>
        <taxon>Pentapetalae</taxon>
        <taxon>asterids</taxon>
        <taxon>campanulids</taxon>
        <taxon>Asterales</taxon>
        <taxon>Asteraceae</taxon>
        <taxon>Asteroideae</taxon>
        <taxon>Heliantheae alliance</taxon>
        <taxon>Heliantheae</taxon>
        <taxon>Ambrosia</taxon>
    </lineage>
</organism>
<dbReference type="Proteomes" id="UP001206925">
    <property type="component" value="Unassembled WGS sequence"/>
</dbReference>
<evidence type="ECO:0000313" key="4">
    <source>
        <dbReference type="EMBL" id="KAI7729135.1"/>
    </source>
</evidence>
<dbReference type="EMBL" id="JAMZMK010011062">
    <property type="protein sequence ID" value="KAI7729135.1"/>
    <property type="molecule type" value="Genomic_DNA"/>
</dbReference>
<dbReference type="GO" id="GO:0016798">
    <property type="term" value="F:hydrolase activity, acting on glycosyl bonds"/>
    <property type="evidence" value="ECO:0007669"/>
    <property type="project" value="UniProtKB-KW"/>
</dbReference>
<accession>A0AAD5BTD9</accession>
<evidence type="ECO:0000259" key="3">
    <source>
        <dbReference type="Pfam" id="PF21467"/>
    </source>
</evidence>
<name>A0AAD5BTD9_AMBAR</name>
<evidence type="ECO:0000313" key="5">
    <source>
        <dbReference type="Proteomes" id="UP001206925"/>
    </source>
</evidence>
<keyword evidence="5" id="KW-1185">Reference proteome</keyword>
<keyword evidence="1" id="KW-0378">Hydrolase</keyword>
<reference evidence="4" key="1">
    <citation type="submission" date="2022-06" db="EMBL/GenBank/DDBJ databases">
        <title>Uncovering the hologenomic basis of an extraordinary plant invasion.</title>
        <authorList>
            <person name="Bieker V.C."/>
            <person name="Martin M.D."/>
            <person name="Gilbert T."/>
            <person name="Hodgins K."/>
            <person name="Battlay P."/>
            <person name="Petersen B."/>
            <person name="Wilson J."/>
        </authorList>
    </citation>
    <scope>NUCLEOTIDE SEQUENCE</scope>
    <source>
        <strain evidence="4">AA19_3_7</strain>
        <tissue evidence="4">Leaf</tissue>
    </source>
</reference>
<evidence type="ECO:0000256" key="2">
    <source>
        <dbReference type="ARBA" id="ARBA00023295"/>
    </source>
</evidence>
<protein>
    <recommendedName>
        <fullName evidence="3">Beta-galactosidase galactose-binding domain-containing protein</fullName>
    </recommendedName>
</protein>
<gene>
    <name evidence="4" type="ORF">M8C21_033184</name>
</gene>
<sequence>MNHMPSVEWMQGSLIAQKQRPLTWHRASFNAPEGDEPLALDMSSMGKGQSLFKVVVVASGNWVEVWQLKEFPKTTGNSVYGNVNSWQLWWS</sequence>
<evidence type="ECO:0000256" key="1">
    <source>
        <dbReference type="ARBA" id="ARBA00022801"/>
    </source>
</evidence>
<dbReference type="Pfam" id="PF21467">
    <property type="entry name" value="BetaGal_gal-bd"/>
    <property type="match status" value="1"/>
</dbReference>
<feature type="domain" description="Beta-galactosidase galactose-binding" evidence="3">
    <location>
        <begin position="22"/>
        <end position="49"/>
    </location>
</feature>
<dbReference type="InterPro" id="IPR048913">
    <property type="entry name" value="BetaGal_gal-bd"/>
</dbReference>
<proteinExistence type="predicted"/>
<comment type="caution">
    <text evidence="4">The sequence shown here is derived from an EMBL/GenBank/DDBJ whole genome shotgun (WGS) entry which is preliminary data.</text>
</comment>